<dbReference type="AlphaFoldDB" id="A5ZUW1"/>
<reference evidence="1 2" key="1">
    <citation type="submission" date="2007-03" db="EMBL/GenBank/DDBJ databases">
        <authorList>
            <person name="Fulton L."/>
            <person name="Clifton S."/>
            <person name="Fulton B."/>
            <person name="Xu J."/>
            <person name="Minx P."/>
            <person name="Pepin K.H."/>
            <person name="Johnson M."/>
            <person name="Thiruvilangam P."/>
            <person name="Bhonagiri V."/>
            <person name="Nash W.E."/>
            <person name="Mardis E.R."/>
            <person name="Wilson R.K."/>
        </authorList>
    </citation>
    <scope>NUCLEOTIDE SEQUENCE [LARGE SCALE GENOMIC DNA]</scope>
    <source>
        <strain evidence="1 2">ATCC 29174</strain>
    </source>
</reference>
<organism evidence="1 2">
    <name type="scientific">Blautia obeum ATCC 29174</name>
    <dbReference type="NCBI Taxonomy" id="411459"/>
    <lineage>
        <taxon>Bacteria</taxon>
        <taxon>Bacillati</taxon>
        <taxon>Bacillota</taxon>
        <taxon>Clostridia</taxon>
        <taxon>Lachnospirales</taxon>
        <taxon>Lachnospiraceae</taxon>
        <taxon>Blautia</taxon>
    </lineage>
</organism>
<accession>A5ZUW1</accession>
<dbReference type="HOGENOM" id="CLU_3180804_0_0_9"/>
<evidence type="ECO:0000313" key="1">
    <source>
        <dbReference type="EMBL" id="EDM86646.1"/>
    </source>
</evidence>
<comment type="caution">
    <text evidence="1">The sequence shown here is derived from an EMBL/GenBank/DDBJ whole genome shotgun (WGS) entry which is preliminary data.</text>
</comment>
<name>A5ZUW1_9FIRM</name>
<reference evidence="1 2" key="2">
    <citation type="submission" date="2007-04" db="EMBL/GenBank/DDBJ databases">
        <title>Draft genome sequence of Ruminococcus obeum (ATCC 29174).</title>
        <authorList>
            <person name="Sudarsanam P."/>
            <person name="Ley R."/>
            <person name="Guruge J."/>
            <person name="Turnbaugh P.J."/>
            <person name="Mahowald M."/>
            <person name="Liep D."/>
            <person name="Gordon J."/>
        </authorList>
    </citation>
    <scope>NUCLEOTIDE SEQUENCE [LARGE SCALE GENOMIC DNA]</scope>
    <source>
        <strain evidence="1 2">ATCC 29174</strain>
    </source>
</reference>
<proteinExistence type="predicted"/>
<evidence type="ECO:0000313" key="2">
    <source>
        <dbReference type="Proteomes" id="UP000006002"/>
    </source>
</evidence>
<gene>
    <name evidence="1" type="ORF">RUMOBE_02796</name>
</gene>
<dbReference type="Proteomes" id="UP000006002">
    <property type="component" value="Unassembled WGS sequence"/>
</dbReference>
<dbReference type="RefSeq" id="WP_005422495.1">
    <property type="nucleotide sequence ID" value="NZ_DS264298.1"/>
</dbReference>
<protein>
    <submittedName>
        <fullName evidence="1">Uncharacterized protein</fullName>
    </submittedName>
</protein>
<dbReference type="EMBL" id="AAVO02000013">
    <property type="protein sequence ID" value="EDM86646.1"/>
    <property type="molecule type" value="Genomic_DNA"/>
</dbReference>
<sequence length="46" mass="5531">MGNMKKENETMGFKQKLKRFLRKIVPAGRTYIDKKFKDQENILKNN</sequence>